<dbReference type="InterPro" id="IPR008996">
    <property type="entry name" value="IL1/FGF"/>
</dbReference>
<feature type="compositionally biased region" description="Low complexity" evidence="2">
    <location>
        <begin position="182"/>
        <end position="250"/>
    </location>
</feature>
<feature type="compositionally biased region" description="Low complexity" evidence="2">
    <location>
        <begin position="333"/>
        <end position="342"/>
    </location>
</feature>
<proteinExistence type="inferred from homology"/>
<feature type="compositionally biased region" description="Low complexity" evidence="2">
    <location>
        <begin position="403"/>
        <end position="437"/>
    </location>
</feature>
<feature type="region of interest" description="Disordered" evidence="2">
    <location>
        <begin position="167"/>
        <end position="294"/>
    </location>
</feature>
<feature type="compositionally biased region" description="Gly residues" evidence="2">
    <location>
        <begin position="368"/>
        <end position="377"/>
    </location>
</feature>
<feature type="compositionally biased region" description="Basic residues" evidence="2">
    <location>
        <begin position="258"/>
        <end position="270"/>
    </location>
</feature>
<dbReference type="Pfam" id="PF00167">
    <property type="entry name" value="FGF"/>
    <property type="match status" value="1"/>
</dbReference>
<feature type="compositionally biased region" description="Acidic residues" evidence="2">
    <location>
        <begin position="484"/>
        <end position="510"/>
    </location>
</feature>
<feature type="compositionally biased region" description="Polar residues" evidence="2">
    <location>
        <begin position="279"/>
        <end position="294"/>
    </location>
</feature>
<dbReference type="PANTHER" id="PTHR11486">
    <property type="entry name" value="FIBROBLAST GROWTH FACTOR"/>
    <property type="match status" value="1"/>
</dbReference>
<dbReference type="Proteomes" id="UP000037069">
    <property type="component" value="Unassembled WGS sequence"/>
</dbReference>
<dbReference type="Gene3D" id="2.80.10.50">
    <property type="match status" value="1"/>
</dbReference>
<keyword evidence="4" id="KW-1185">Reference proteome</keyword>
<evidence type="ECO:0000313" key="3">
    <source>
        <dbReference type="EMBL" id="KNC28748.1"/>
    </source>
</evidence>
<comment type="similarity">
    <text evidence="1">Belongs to the heparin-binding growth factors family.</text>
</comment>
<feature type="region of interest" description="Disordered" evidence="2">
    <location>
        <begin position="454"/>
        <end position="510"/>
    </location>
</feature>
<protein>
    <submittedName>
        <fullName evidence="3">Uncharacterized protein</fullName>
    </submittedName>
</protein>
<dbReference type="CDD" id="cd23311">
    <property type="entry name" value="beta-trefoil_FGF_Bnl-like"/>
    <property type="match status" value="1"/>
</dbReference>
<feature type="compositionally biased region" description="Low complexity" evidence="2">
    <location>
        <begin position="378"/>
        <end position="393"/>
    </location>
</feature>
<feature type="region of interest" description="Disordered" evidence="2">
    <location>
        <begin position="322"/>
        <end position="437"/>
    </location>
</feature>
<dbReference type="GO" id="GO:0008083">
    <property type="term" value="F:growth factor activity"/>
    <property type="evidence" value="ECO:0007669"/>
    <property type="project" value="InterPro"/>
</dbReference>
<comment type="caution">
    <text evidence="3">The sequence shown here is derived from an EMBL/GenBank/DDBJ whole genome shotgun (WGS) entry which is preliminary data.</text>
</comment>
<dbReference type="InterPro" id="IPR002209">
    <property type="entry name" value="Fibroblast_GF_fam"/>
</dbReference>
<dbReference type="STRING" id="7375.A0A0L0C8I0"/>
<evidence type="ECO:0000256" key="1">
    <source>
        <dbReference type="ARBA" id="ARBA00007936"/>
    </source>
</evidence>
<evidence type="ECO:0000313" key="4">
    <source>
        <dbReference type="Proteomes" id="UP000037069"/>
    </source>
</evidence>
<feature type="compositionally biased region" description="Low complexity" evidence="2">
    <location>
        <begin position="126"/>
        <end position="141"/>
    </location>
</feature>
<dbReference type="AlphaFoldDB" id="A0A0L0C8I0"/>
<dbReference type="EMBL" id="JRES01000752">
    <property type="protein sequence ID" value="KNC28748.1"/>
    <property type="molecule type" value="Genomic_DNA"/>
</dbReference>
<feature type="non-terminal residue" evidence="3">
    <location>
        <position position="668"/>
    </location>
</feature>
<feature type="region of interest" description="Disordered" evidence="2">
    <location>
        <begin position="120"/>
        <end position="141"/>
    </location>
</feature>
<feature type="compositionally biased region" description="Basic and acidic residues" evidence="2">
    <location>
        <begin position="458"/>
        <end position="475"/>
    </location>
</feature>
<reference evidence="3 4" key="1">
    <citation type="journal article" date="2015" name="Nat. Commun.">
        <title>Lucilia cuprina genome unlocks parasitic fly biology to underpin future interventions.</title>
        <authorList>
            <person name="Anstead C.A."/>
            <person name="Korhonen P.K."/>
            <person name="Young N.D."/>
            <person name="Hall R.S."/>
            <person name="Jex A.R."/>
            <person name="Murali S.C."/>
            <person name="Hughes D.S."/>
            <person name="Lee S.F."/>
            <person name="Perry T."/>
            <person name="Stroehlein A.J."/>
            <person name="Ansell B.R."/>
            <person name="Breugelmans B."/>
            <person name="Hofmann A."/>
            <person name="Qu J."/>
            <person name="Dugan S."/>
            <person name="Lee S.L."/>
            <person name="Chao H."/>
            <person name="Dinh H."/>
            <person name="Han Y."/>
            <person name="Doddapaneni H.V."/>
            <person name="Worley K.C."/>
            <person name="Muzny D.M."/>
            <person name="Ioannidis P."/>
            <person name="Waterhouse R.M."/>
            <person name="Zdobnov E.M."/>
            <person name="James P.J."/>
            <person name="Bagnall N.H."/>
            <person name="Kotze A.C."/>
            <person name="Gibbs R.A."/>
            <person name="Richards S."/>
            <person name="Batterham P."/>
            <person name="Gasser R.B."/>
        </authorList>
    </citation>
    <scope>NUCLEOTIDE SEQUENCE [LARGE SCALE GENOMIC DNA]</scope>
    <source>
        <strain evidence="3 4">LS</strain>
        <tissue evidence="3">Full body</tissue>
    </source>
</reference>
<dbReference type="OrthoDB" id="5987799at2759"/>
<sequence>MDPCGAVYGSKEFTDDCVFNESMEQHNYNTYSSTYNSNTRRKYYLALNRHGEPRKLQIPPSRSLGKLATYTNAIPETVPQERVEQLIAKTFGANRVKHGIRQLCDTGKPLIELIDSKNFKARPKCNPNNSNNNSNSKNTLSRNLDKENTLVNHNQQQQHQQNQLTNNNGQVLNNVPVANDKNNLSSNSRSSSSSNSRSETNRDSSSSSPSSISISQNNGHISNSNSHSKPTSSNSHHSDSLITSSISNSTAPQTGSHRGGKKAGKKRKCRRFENEEQHNCTTPLNRPTSITRRGNQLGPIRQQKCRDLLLQQQQAGVTDIVLPPMCTKKGGPKKQQQGNNRRGQGKNGLGTDGLGPNNRRGKKLNMNRGGGGGGGPGRQAAKNNQNNGNNNGGSKKKQKNSKRGGANNPNNNNNKKNNNKKASGSTTAKTASTSTSTLKPKFWETTSLMPSTTLFENYDPHAETTSDRGDREQRNVRYSNSMEEYMEQSSEDTSAAEDPEDDDNDMETNDEINEDASYEDDSYAVPSSSHIPYAAAESSHTPLTAGADDFLYYDQLDFKGCNNESTDTHLCDEGYLVMFNYSHNINKLINTRILKRIEIFIYFICLYFMDETDDFYHNDLMYVAVVIDVADKLLRRLTFDIVWYMFTVLTVPCYQTTIILTNAKVHYF</sequence>
<organism evidence="3 4">
    <name type="scientific">Lucilia cuprina</name>
    <name type="common">Green bottle fly</name>
    <name type="synonym">Australian sheep blowfly</name>
    <dbReference type="NCBI Taxonomy" id="7375"/>
    <lineage>
        <taxon>Eukaryota</taxon>
        <taxon>Metazoa</taxon>
        <taxon>Ecdysozoa</taxon>
        <taxon>Arthropoda</taxon>
        <taxon>Hexapoda</taxon>
        <taxon>Insecta</taxon>
        <taxon>Pterygota</taxon>
        <taxon>Neoptera</taxon>
        <taxon>Endopterygota</taxon>
        <taxon>Diptera</taxon>
        <taxon>Brachycera</taxon>
        <taxon>Muscomorpha</taxon>
        <taxon>Oestroidea</taxon>
        <taxon>Calliphoridae</taxon>
        <taxon>Luciliinae</taxon>
        <taxon>Lucilia</taxon>
    </lineage>
</organism>
<gene>
    <name evidence="3" type="ORF">FF38_05060</name>
</gene>
<evidence type="ECO:0000256" key="2">
    <source>
        <dbReference type="SAM" id="MobiDB-lite"/>
    </source>
</evidence>
<accession>A0A0L0C8I0</accession>
<dbReference type="SUPFAM" id="SSF50353">
    <property type="entry name" value="Cytokine"/>
    <property type="match status" value="1"/>
</dbReference>
<dbReference type="SMART" id="SM00442">
    <property type="entry name" value="FGF"/>
    <property type="match status" value="1"/>
</dbReference>
<name>A0A0L0C8I0_LUCCU</name>